<keyword evidence="2" id="KW-1185">Reference proteome</keyword>
<name>A0ACC2PE42_9HYME</name>
<gene>
    <name evidence="1" type="ORF">QAD02_016873</name>
</gene>
<evidence type="ECO:0000313" key="1">
    <source>
        <dbReference type="EMBL" id="KAJ8681086.1"/>
    </source>
</evidence>
<sequence>MQRLLIFVVSIRTIFCLRWDNVTIWNEMSSKFVTTPIARVWKGLSIETEGEINKIGDVYDFGGRALYLLTSNTSGVFYHLPNDNTPKGIIGDLWVVLSNLLNFTIIMEEPKIIPSDYYDCINLDGLLRKKCKITGVSGVSYALSRERDFIQCYFRDKYFDN</sequence>
<proteinExistence type="predicted"/>
<dbReference type="Proteomes" id="UP001239111">
    <property type="component" value="Chromosome 2"/>
</dbReference>
<accession>A0ACC2PE42</accession>
<protein>
    <submittedName>
        <fullName evidence="1">Uncharacterized protein</fullName>
    </submittedName>
</protein>
<dbReference type="EMBL" id="CM056742">
    <property type="protein sequence ID" value="KAJ8681086.1"/>
    <property type="molecule type" value="Genomic_DNA"/>
</dbReference>
<reference evidence="1" key="1">
    <citation type="submission" date="2023-04" db="EMBL/GenBank/DDBJ databases">
        <title>A chromosome-level genome assembly of the parasitoid wasp Eretmocerus hayati.</title>
        <authorList>
            <person name="Zhong Y."/>
            <person name="Liu S."/>
            <person name="Liu Y."/>
        </authorList>
    </citation>
    <scope>NUCLEOTIDE SEQUENCE</scope>
    <source>
        <strain evidence="1">ZJU_SS_LIU_2023</strain>
    </source>
</reference>
<evidence type="ECO:0000313" key="2">
    <source>
        <dbReference type="Proteomes" id="UP001239111"/>
    </source>
</evidence>
<organism evidence="1 2">
    <name type="scientific">Eretmocerus hayati</name>
    <dbReference type="NCBI Taxonomy" id="131215"/>
    <lineage>
        <taxon>Eukaryota</taxon>
        <taxon>Metazoa</taxon>
        <taxon>Ecdysozoa</taxon>
        <taxon>Arthropoda</taxon>
        <taxon>Hexapoda</taxon>
        <taxon>Insecta</taxon>
        <taxon>Pterygota</taxon>
        <taxon>Neoptera</taxon>
        <taxon>Endopterygota</taxon>
        <taxon>Hymenoptera</taxon>
        <taxon>Apocrita</taxon>
        <taxon>Proctotrupomorpha</taxon>
        <taxon>Chalcidoidea</taxon>
        <taxon>Aphelinidae</taxon>
        <taxon>Aphelininae</taxon>
        <taxon>Eretmocerus</taxon>
    </lineage>
</organism>
<comment type="caution">
    <text evidence="1">The sequence shown here is derived from an EMBL/GenBank/DDBJ whole genome shotgun (WGS) entry which is preliminary data.</text>
</comment>